<evidence type="ECO:0000256" key="2">
    <source>
        <dbReference type="SAM" id="SignalP"/>
    </source>
</evidence>
<evidence type="ECO:0000313" key="3">
    <source>
        <dbReference type="EMBL" id="GAA4520731.1"/>
    </source>
</evidence>
<feature type="signal peptide" evidence="2">
    <location>
        <begin position="1"/>
        <end position="23"/>
    </location>
</feature>
<comment type="caution">
    <text evidence="3">The sequence shown here is derived from an EMBL/GenBank/DDBJ whole genome shotgun (WGS) entry which is preliminary data.</text>
</comment>
<dbReference type="RefSeq" id="WP_345475529.1">
    <property type="nucleotide sequence ID" value="NZ_BAABHF010000067.1"/>
</dbReference>
<gene>
    <name evidence="3" type="ORF">GCM10023191_098080</name>
</gene>
<keyword evidence="4" id="KW-1185">Reference proteome</keyword>
<feature type="compositionally biased region" description="Low complexity" evidence="1">
    <location>
        <begin position="34"/>
        <end position="46"/>
    </location>
</feature>
<proteinExistence type="predicted"/>
<feature type="chain" id="PRO_5045157026" description="Secreted protein/lipoprotein" evidence="2">
    <location>
        <begin position="24"/>
        <end position="194"/>
    </location>
</feature>
<dbReference type="Proteomes" id="UP001500503">
    <property type="component" value="Unassembled WGS sequence"/>
</dbReference>
<reference evidence="4" key="1">
    <citation type="journal article" date="2019" name="Int. J. Syst. Evol. Microbiol.">
        <title>The Global Catalogue of Microorganisms (GCM) 10K type strain sequencing project: providing services to taxonomists for standard genome sequencing and annotation.</title>
        <authorList>
            <consortium name="The Broad Institute Genomics Platform"/>
            <consortium name="The Broad Institute Genome Sequencing Center for Infectious Disease"/>
            <person name="Wu L."/>
            <person name="Ma J."/>
        </authorList>
    </citation>
    <scope>NUCLEOTIDE SEQUENCE [LARGE SCALE GENOMIC DNA]</scope>
    <source>
        <strain evidence="4">JCM 17933</strain>
    </source>
</reference>
<evidence type="ECO:0000256" key="1">
    <source>
        <dbReference type="SAM" id="MobiDB-lite"/>
    </source>
</evidence>
<evidence type="ECO:0008006" key="5">
    <source>
        <dbReference type="Google" id="ProtNLM"/>
    </source>
</evidence>
<organism evidence="3 4">
    <name type="scientific">Actinoallomurus oryzae</name>
    <dbReference type="NCBI Taxonomy" id="502180"/>
    <lineage>
        <taxon>Bacteria</taxon>
        <taxon>Bacillati</taxon>
        <taxon>Actinomycetota</taxon>
        <taxon>Actinomycetes</taxon>
        <taxon>Streptosporangiales</taxon>
        <taxon>Thermomonosporaceae</taxon>
        <taxon>Actinoallomurus</taxon>
    </lineage>
</organism>
<dbReference type="PROSITE" id="PS51257">
    <property type="entry name" value="PROKAR_LIPOPROTEIN"/>
    <property type="match status" value="1"/>
</dbReference>
<feature type="compositionally biased region" description="Low complexity" evidence="1">
    <location>
        <begin position="53"/>
        <end position="64"/>
    </location>
</feature>
<keyword evidence="2" id="KW-0732">Signal</keyword>
<name>A0ABP8R8R4_9ACTN</name>
<protein>
    <recommendedName>
        <fullName evidence="5">Secreted protein/lipoprotein</fullName>
    </recommendedName>
</protein>
<feature type="region of interest" description="Disordered" evidence="1">
    <location>
        <begin position="27"/>
        <end position="66"/>
    </location>
</feature>
<dbReference type="EMBL" id="BAABHF010000067">
    <property type="protein sequence ID" value="GAA4520731.1"/>
    <property type="molecule type" value="Genomic_DNA"/>
</dbReference>
<sequence>MRFRKSVGPLVLMGLLAACGSRAQTGGFHPNGQAPGDGASAASSSGATGGATAGDDAPGAGAPAPKTPQSALAAYRAYQLAYERAYETNDAGGLSAVAMDPLLSKVTQDIGAVRAQGLIWRFHNILNPRVQGSSSDLSTVVILDCVRTLGSYKYSAKTGRRLTSWRGGTVQYQAVMRYSDDVWKISEATEGEKC</sequence>
<evidence type="ECO:0000313" key="4">
    <source>
        <dbReference type="Proteomes" id="UP001500503"/>
    </source>
</evidence>
<accession>A0ABP8R8R4</accession>